<gene>
    <name evidence="5" type="primary">prsA</name>
    <name evidence="9" type="ORF">DLJ48_00665</name>
    <name evidence="8" type="ORF">EVC35_07680</name>
</gene>
<dbReference type="RefSeq" id="WP_128684991.1">
    <property type="nucleotide sequence ID" value="NZ_CP029684.2"/>
</dbReference>
<keyword evidence="10" id="KW-1185">Reference proteome</keyword>
<evidence type="ECO:0000313" key="8">
    <source>
        <dbReference type="EMBL" id="MDN6900862.1"/>
    </source>
</evidence>
<dbReference type="Proteomes" id="UP000286907">
    <property type="component" value="Chromosome"/>
</dbReference>
<proteinExistence type="inferred from homology"/>
<dbReference type="InterPro" id="IPR023059">
    <property type="entry name" value="Foldase_PrsA"/>
</dbReference>
<evidence type="ECO:0000313" key="9">
    <source>
        <dbReference type="EMBL" id="QAS69140.1"/>
    </source>
</evidence>
<dbReference type="GO" id="GO:0003755">
    <property type="term" value="F:peptidyl-prolyl cis-trans isomerase activity"/>
    <property type="evidence" value="ECO:0007669"/>
    <property type="project" value="UniProtKB-UniRule"/>
</dbReference>
<dbReference type="InterPro" id="IPR046357">
    <property type="entry name" value="PPIase_dom_sf"/>
</dbReference>
<comment type="similarity">
    <text evidence="5">Belongs to the PrsA family.</text>
</comment>
<dbReference type="PANTHER" id="PTHR47245:SF1">
    <property type="entry name" value="FOLDASE PROTEIN PRSA"/>
    <property type="match status" value="1"/>
</dbReference>
<comment type="function">
    <text evidence="5">Plays a major role in protein secretion by helping the post-translocational extracellular folding of several secreted proteins.</text>
</comment>
<keyword evidence="5" id="KW-1003">Cell membrane</keyword>
<keyword evidence="5" id="KW-0472">Membrane</keyword>
<dbReference type="EC" id="5.2.1.8" evidence="5"/>
<evidence type="ECO:0000256" key="6">
    <source>
        <dbReference type="SAM" id="MobiDB-lite"/>
    </source>
</evidence>
<protein>
    <recommendedName>
        <fullName evidence="5">Foldase protein PrsA</fullName>
        <ecNumber evidence="5">5.2.1.8</ecNumber>
    </recommendedName>
</protein>
<organism evidence="8 11">
    <name type="scientific">Oenococcus sicerae</name>
    <dbReference type="NCBI Taxonomy" id="2203724"/>
    <lineage>
        <taxon>Bacteria</taxon>
        <taxon>Bacillati</taxon>
        <taxon>Bacillota</taxon>
        <taxon>Bacilli</taxon>
        <taxon>Lactobacillales</taxon>
        <taxon>Lactobacillaceae</taxon>
        <taxon>Oenococcus</taxon>
    </lineage>
</organism>
<dbReference type="Gene3D" id="3.10.50.40">
    <property type="match status" value="1"/>
</dbReference>
<dbReference type="InterPro" id="IPR050245">
    <property type="entry name" value="PrsA_foldase"/>
</dbReference>
<dbReference type="SUPFAM" id="SSF54534">
    <property type="entry name" value="FKBP-like"/>
    <property type="match status" value="1"/>
</dbReference>
<dbReference type="Pfam" id="PF00639">
    <property type="entry name" value="Rotamase"/>
    <property type="match status" value="1"/>
</dbReference>
<dbReference type="GO" id="GO:0006457">
    <property type="term" value="P:protein folding"/>
    <property type="evidence" value="ECO:0007669"/>
    <property type="project" value="UniProtKB-UniRule"/>
</dbReference>
<comment type="catalytic activity">
    <reaction evidence="1 5">
        <text>[protein]-peptidylproline (omega=180) = [protein]-peptidylproline (omega=0)</text>
        <dbReference type="Rhea" id="RHEA:16237"/>
        <dbReference type="Rhea" id="RHEA-COMP:10747"/>
        <dbReference type="Rhea" id="RHEA-COMP:10748"/>
        <dbReference type="ChEBI" id="CHEBI:83833"/>
        <dbReference type="ChEBI" id="CHEBI:83834"/>
        <dbReference type="EC" id="5.2.1.8"/>
    </reaction>
</comment>
<evidence type="ECO:0000256" key="1">
    <source>
        <dbReference type="ARBA" id="ARBA00000971"/>
    </source>
</evidence>
<keyword evidence="3 5" id="KW-0697">Rotamase</keyword>
<dbReference type="EMBL" id="SDWY01000004">
    <property type="protein sequence ID" value="MDN6900862.1"/>
    <property type="molecule type" value="Genomic_DNA"/>
</dbReference>
<feature type="domain" description="PpiC" evidence="7">
    <location>
        <begin position="139"/>
        <end position="232"/>
    </location>
</feature>
<evidence type="ECO:0000256" key="4">
    <source>
        <dbReference type="ARBA" id="ARBA00023235"/>
    </source>
</evidence>
<feature type="region of interest" description="Disordered" evidence="6">
    <location>
        <begin position="299"/>
        <end position="318"/>
    </location>
</feature>
<evidence type="ECO:0000256" key="5">
    <source>
        <dbReference type="HAMAP-Rule" id="MF_01145"/>
    </source>
</evidence>
<accession>A0AAJ1VR16</accession>
<reference evidence="9 10" key="1">
    <citation type="journal article" date="2019" name="Syst. Appl. Microbiol.">
        <title>Oenococcus sicerae sp. nov., isolated from French cider.</title>
        <authorList>
            <person name="Cousin F.J."/>
            <person name="Le Guellec R."/>
            <person name="Chagnot C."/>
            <person name="Goux D."/>
            <person name="Dalmasso M."/>
            <person name="Laplace J.M."/>
            <person name="Cretenet M."/>
        </authorList>
    </citation>
    <scope>NUCLEOTIDE SEQUENCE [LARGE SCALE GENOMIC DNA]</scope>
    <source>
        <strain evidence="9 10">UCMA 15228</strain>
    </source>
</reference>
<evidence type="ECO:0000256" key="3">
    <source>
        <dbReference type="ARBA" id="ARBA00023110"/>
    </source>
</evidence>
<reference evidence="9" key="3">
    <citation type="submission" date="2020-01" db="EMBL/GenBank/DDBJ databases">
        <authorList>
            <person name="Cousin F.J."/>
            <person name="Le Guellec R."/>
            <person name="Cretenet M."/>
        </authorList>
    </citation>
    <scope>NUCLEOTIDE SEQUENCE</scope>
    <source>
        <strain evidence="9">UCMA 15228</strain>
    </source>
</reference>
<dbReference type="InterPro" id="IPR000297">
    <property type="entry name" value="PPIase_PpiC"/>
</dbReference>
<evidence type="ECO:0000259" key="7">
    <source>
        <dbReference type="PROSITE" id="PS50198"/>
    </source>
</evidence>
<dbReference type="EMBL" id="CP029684">
    <property type="protein sequence ID" value="QAS69140.1"/>
    <property type="molecule type" value="Genomic_DNA"/>
</dbReference>
<dbReference type="PROSITE" id="PS50198">
    <property type="entry name" value="PPIC_PPIASE_2"/>
    <property type="match status" value="1"/>
</dbReference>
<keyword evidence="2 5" id="KW-0732">Signal</keyword>
<evidence type="ECO:0000256" key="2">
    <source>
        <dbReference type="ARBA" id="ARBA00022729"/>
    </source>
</evidence>
<sequence length="318" mass="34138">MRKFVWTAIVLLFLAGSAYLALNTSKVLVTSKSGAITEAQYMSSVTKTSAGEQLFVSMVMNNSLEKFYGKSVAQSVVDSEYSQQKAQYGSSWSTYLSEQSTTASAYKKQVRTQLLLIQAVKDYHKVSAAQLKKAYQSYTPKMSVSTITVSSSAKADTVLKDLKAGKSFASEAKANSSDTSTASKGGLMPSFDSTSSVVSSSIIKAAKGLKVGSYTEQAVKSNSAYIIVKLNSRAEKKSISTYKNILTNSIINTWVNNSNNTTKIQKIIGKVMNKNDVQVKSSSYPTLKNAIDQYIISNSSSTTTSSSSSSSAKSSSSK</sequence>
<dbReference type="AlphaFoldDB" id="A0AAJ1VR16"/>
<evidence type="ECO:0000313" key="11">
    <source>
        <dbReference type="Proteomes" id="UP001167919"/>
    </source>
</evidence>
<reference evidence="8" key="2">
    <citation type="submission" date="2019-01" db="EMBL/GenBank/DDBJ databases">
        <title>Oenococcus sicerae UCMA17102.</title>
        <authorList>
            <person name="Cousin F.J."/>
            <person name="Le Guellec R."/>
            <person name="Cretenet M."/>
        </authorList>
    </citation>
    <scope>NUCLEOTIDE SEQUENCE</scope>
    <source>
        <strain evidence="8">UCMA17102</strain>
    </source>
</reference>
<dbReference type="PANTHER" id="PTHR47245">
    <property type="entry name" value="PEPTIDYLPROLYL ISOMERASE"/>
    <property type="match status" value="1"/>
</dbReference>
<keyword evidence="4 5" id="KW-0413">Isomerase</keyword>
<name>A0AAJ1VR16_9LACO</name>
<dbReference type="HAMAP" id="MF_01145">
    <property type="entry name" value="Foldase_PrsA"/>
    <property type="match status" value="1"/>
</dbReference>
<evidence type="ECO:0000313" key="10">
    <source>
        <dbReference type="Proteomes" id="UP000286907"/>
    </source>
</evidence>
<dbReference type="Proteomes" id="UP001167919">
    <property type="component" value="Unassembled WGS sequence"/>
</dbReference>